<dbReference type="PANTHER" id="PTHR36920:SF1">
    <property type="entry name" value="OUTER MEMBRANE PROTEIN W"/>
    <property type="match status" value="1"/>
</dbReference>
<dbReference type="SUPFAM" id="SSF56925">
    <property type="entry name" value="OMPA-like"/>
    <property type="match status" value="1"/>
</dbReference>
<dbReference type="AlphaFoldDB" id="A0A1C0TNE8"/>
<accession>A0A1C0TNE8</accession>
<dbReference type="Proteomes" id="UP000093366">
    <property type="component" value="Unassembled WGS sequence"/>
</dbReference>
<reference evidence="3" key="1">
    <citation type="submission" date="2016-07" db="EMBL/GenBank/DDBJ databases">
        <authorList>
            <person name="Florea S."/>
            <person name="Webb J.S."/>
            <person name="Jaromczyk J."/>
            <person name="Schardl C.L."/>
        </authorList>
    </citation>
    <scope>NUCLEOTIDE SEQUENCE [LARGE SCALE GENOMIC DNA]</scope>
    <source>
        <strain evidence="3">IPB1</strain>
    </source>
</reference>
<dbReference type="InterPro" id="IPR005618">
    <property type="entry name" value="OMPW"/>
</dbReference>
<keyword evidence="1" id="KW-0732">Signal</keyword>
<dbReference type="GO" id="GO:0055085">
    <property type="term" value="P:transmembrane transport"/>
    <property type="evidence" value="ECO:0007669"/>
    <property type="project" value="TreeGrafter"/>
</dbReference>
<dbReference type="Gene3D" id="2.40.160.20">
    <property type="match status" value="1"/>
</dbReference>
<proteinExistence type="predicted"/>
<feature type="chain" id="PRO_5008646116" description="Outer membrane protein OmpW" evidence="1">
    <location>
        <begin position="24"/>
        <end position="218"/>
    </location>
</feature>
<dbReference type="GO" id="GO:0019867">
    <property type="term" value="C:outer membrane"/>
    <property type="evidence" value="ECO:0007669"/>
    <property type="project" value="InterPro"/>
</dbReference>
<evidence type="ECO:0000313" key="3">
    <source>
        <dbReference type="Proteomes" id="UP000093366"/>
    </source>
</evidence>
<name>A0A1C0TNE8_9GAMM</name>
<feature type="signal peptide" evidence="1">
    <location>
        <begin position="1"/>
        <end position="23"/>
    </location>
</feature>
<sequence length="218" mass="23679">MKMNKLTAALLSTLLVTAPLAQAQFSVNVGAIHVNPIDSASAINENRALGLSADSDTQLGITFDYQYNDNIVFELVTATPFSHTVEGQGGLAGNDIAEIKHLPPTLLAQYHFFDASAKFRPFIGAGLNYTVFFDEEASAALKQTLKTEDVKVDLDNSFGLALQMGFNYEINDKWGLHVMVSKMDIDTDATVYANGVQALTSDVEIDPFVAMIGAKYKF</sequence>
<evidence type="ECO:0008006" key="4">
    <source>
        <dbReference type="Google" id="ProtNLM"/>
    </source>
</evidence>
<dbReference type="PANTHER" id="PTHR36920">
    <property type="match status" value="1"/>
</dbReference>
<evidence type="ECO:0000256" key="1">
    <source>
        <dbReference type="SAM" id="SignalP"/>
    </source>
</evidence>
<comment type="caution">
    <text evidence="2">The sequence shown here is derived from an EMBL/GenBank/DDBJ whole genome shotgun (WGS) entry which is preliminary data.</text>
</comment>
<dbReference type="Pfam" id="PF03922">
    <property type="entry name" value="OmpW"/>
    <property type="match status" value="1"/>
</dbReference>
<dbReference type="InterPro" id="IPR011250">
    <property type="entry name" value="OMP/PagP_B-barrel"/>
</dbReference>
<evidence type="ECO:0000313" key="2">
    <source>
        <dbReference type="EMBL" id="OCQ20402.1"/>
    </source>
</evidence>
<gene>
    <name evidence="2" type="ORF">A7985_15160</name>
</gene>
<dbReference type="EMBL" id="MAUJ01000005">
    <property type="protein sequence ID" value="OCQ20402.1"/>
    <property type="molecule type" value="Genomic_DNA"/>
</dbReference>
<protein>
    <recommendedName>
        <fullName evidence="4">Outer membrane protein OmpW</fullName>
    </recommendedName>
</protein>
<organism evidence="2 3">
    <name type="scientific">Pseudoalteromonas luteoviolacea</name>
    <dbReference type="NCBI Taxonomy" id="43657"/>
    <lineage>
        <taxon>Bacteria</taxon>
        <taxon>Pseudomonadati</taxon>
        <taxon>Pseudomonadota</taxon>
        <taxon>Gammaproteobacteria</taxon>
        <taxon>Alteromonadales</taxon>
        <taxon>Pseudoalteromonadaceae</taxon>
        <taxon>Pseudoalteromonas</taxon>
    </lineage>
</organism>